<dbReference type="EMBL" id="OUNR01000021">
    <property type="protein sequence ID" value="SPP66708.1"/>
    <property type="molecule type" value="Genomic_DNA"/>
</dbReference>
<proteinExistence type="predicted"/>
<dbReference type="RefSeq" id="WP_281267845.1">
    <property type="nucleotide sequence ID" value="NZ_OUNR01000021.1"/>
</dbReference>
<sequence>MEQKKESYVQPMVVKHEMLRDITAGQSGYNCEDRKDRRWWNND</sequence>
<accession>A0A330LBK4</accession>
<dbReference type="Proteomes" id="UP000248168">
    <property type="component" value="Unassembled WGS sequence"/>
</dbReference>
<protein>
    <submittedName>
        <fullName evidence="1">Uncharacterized protein</fullName>
    </submittedName>
</protein>
<keyword evidence="2" id="KW-1185">Reference proteome</keyword>
<evidence type="ECO:0000313" key="1">
    <source>
        <dbReference type="EMBL" id="SPP66708.1"/>
    </source>
</evidence>
<gene>
    <name evidence="1" type="ORF">NITLEN_80136</name>
</gene>
<evidence type="ECO:0000313" key="2">
    <source>
        <dbReference type="Proteomes" id="UP000248168"/>
    </source>
</evidence>
<dbReference type="AlphaFoldDB" id="A0A330LBK4"/>
<organism evidence="1 2">
    <name type="scientific">Nitrospira lenta</name>
    <dbReference type="NCBI Taxonomy" id="1436998"/>
    <lineage>
        <taxon>Bacteria</taxon>
        <taxon>Pseudomonadati</taxon>
        <taxon>Nitrospirota</taxon>
        <taxon>Nitrospiria</taxon>
        <taxon>Nitrospirales</taxon>
        <taxon>Nitrospiraceae</taxon>
        <taxon>Nitrospira</taxon>
    </lineage>
</organism>
<reference evidence="2" key="1">
    <citation type="submission" date="2018-04" db="EMBL/GenBank/DDBJ databases">
        <authorList>
            <person name="Lucker S."/>
            <person name="Sakoula D."/>
        </authorList>
    </citation>
    <scope>NUCLEOTIDE SEQUENCE [LARGE SCALE GENOMIC DNA]</scope>
</reference>
<name>A0A330LBK4_9BACT</name>
<dbReference type="InParanoid" id="A0A330LBK4"/>